<protein>
    <submittedName>
        <fullName evidence="6">Uncharacterized protein</fullName>
    </submittedName>
</protein>
<dbReference type="PANTHER" id="PTHR43461">
    <property type="entry name" value="TRANSMEMBRANE PROTEIN 256"/>
    <property type="match status" value="1"/>
</dbReference>
<dbReference type="Pfam" id="PF04241">
    <property type="entry name" value="DUF423"/>
    <property type="match status" value="1"/>
</dbReference>
<evidence type="ECO:0000256" key="1">
    <source>
        <dbReference type="ARBA" id="ARBA00004141"/>
    </source>
</evidence>
<dbReference type="AlphaFoldDB" id="A0A9W7GEY8"/>
<dbReference type="InterPro" id="IPR006696">
    <property type="entry name" value="DUF423"/>
</dbReference>
<evidence type="ECO:0000256" key="2">
    <source>
        <dbReference type="ARBA" id="ARBA00022692"/>
    </source>
</evidence>
<gene>
    <name evidence="6" type="ORF">TrCOL_g7367</name>
</gene>
<dbReference type="Proteomes" id="UP001165065">
    <property type="component" value="Unassembled WGS sequence"/>
</dbReference>
<dbReference type="OrthoDB" id="269173at2759"/>
<dbReference type="PANTHER" id="PTHR43461:SF1">
    <property type="entry name" value="TRANSMEMBRANE PROTEIN 256"/>
    <property type="match status" value="1"/>
</dbReference>
<evidence type="ECO:0000256" key="3">
    <source>
        <dbReference type="ARBA" id="ARBA00022989"/>
    </source>
</evidence>
<dbReference type="GO" id="GO:0016020">
    <property type="term" value="C:membrane"/>
    <property type="evidence" value="ECO:0007669"/>
    <property type="project" value="UniProtKB-SubCell"/>
</dbReference>
<evidence type="ECO:0000313" key="6">
    <source>
        <dbReference type="EMBL" id="GMI43583.1"/>
    </source>
</evidence>
<evidence type="ECO:0000313" key="7">
    <source>
        <dbReference type="Proteomes" id="UP001165065"/>
    </source>
</evidence>
<feature type="transmembrane region" description="Helical" evidence="5">
    <location>
        <begin position="68"/>
        <end position="87"/>
    </location>
</feature>
<comment type="subcellular location">
    <subcellularLocation>
        <location evidence="1">Membrane</location>
        <topology evidence="1">Multi-pass membrane protein</topology>
    </subcellularLocation>
</comment>
<evidence type="ECO:0000256" key="5">
    <source>
        <dbReference type="SAM" id="Phobius"/>
    </source>
</evidence>
<comment type="caution">
    <text evidence="6">The sequence shown here is derived from an EMBL/GenBank/DDBJ whole genome shotgun (WGS) entry which is preliminary data.</text>
</comment>
<organism evidence="6 7">
    <name type="scientific">Triparma columacea</name>
    <dbReference type="NCBI Taxonomy" id="722753"/>
    <lineage>
        <taxon>Eukaryota</taxon>
        <taxon>Sar</taxon>
        <taxon>Stramenopiles</taxon>
        <taxon>Ochrophyta</taxon>
        <taxon>Bolidophyceae</taxon>
        <taxon>Parmales</taxon>
        <taxon>Triparmaceae</taxon>
        <taxon>Triparma</taxon>
    </lineage>
</organism>
<keyword evidence="2 5" id="KW-0812">Transmembrane</keyword>
<sequence>MTWQRALGSLSAASSIGLGAYGSHVLPSSPSSTPLSLKQFDTANKYHMFHSLALALVPVATPHPYARLVSGGLFASGMLLFSGGVYMKSLTGEADYGKVAPYGGGGLIAAWIALGLLRR</sequence>
<keyword evidence="4 5" id="KW-0472">Membrane</keyword>
<name>A0A9W7GEY8_9STRA</name>
<proteinExistence type="predicted"/>
<dbReference type="EMBL" id="BRYA01000195">
    <property type="protein sequence ID" value="GMI43583.1"/>
    <property type="molecule type" value="Genomic_DNA"/>
</dbReference>
<feature type="transmembrane region" description="Helical" evidence="5">
    <location>
        <begin position="99"/>
        <end position="117"/>
    </location>
</feature>
<keyword evidence="3 5" id="KW-1133">Transmembrane helix</keyword>
<accession>A0A9W7GEY8</accession>
<evidence type="ECO:0000256" key="4">
    <source>
        <dbReference type="ARBA" id="ARBA00023136"/>
    </source>
</evidence>
<reference evidence="7" key="1">
    <citation type="journal article" date="2023" name="Commun. Biol.">
        <title>Genome analysis of Parmales, the sister group of diatoms, reveals the evolutionary specialization of diatoms from phago-mixotrophs to photoautotrophs.</title>
        <authorList>
            <person name="Ban H."/>
            <person name="Sato S."/>
            <person name="Yoshikawa S."/>
            <person name="Yamada K."/>
            <person name="Nakamura Y."/>
            <person name="Ichinomiya M."/>
            <person name="Sato N."/>
            <person name="Blanc-Mathieu R."/>
            <person name="Endo H."/>
            <person name="Kuwata A."/>
            <person name="Ogata H."/>
        </authorList>
    </citation>
    <scope>NUCLEOTIDE SEQUENCE [LARGE SCALE GENOMIC DNA]</scope>
</reference>
<keyword evidence="7" id="KW-1185">Reference proteome</keyword>